<proteinExistence type="predicted"/>
<sequence length="67" mass="7528">MTIRDPYENFDYNKQLRPLPETQEARDEEAVGDGYVDGLLGAKPFGDGYCYDAGYKRGAADRTAGRY</sequence>
<dbReference type="Proteomes" id="UP000542353">
    <property type="component" value="Unassembled WGS sequence"/>
</dbReference>
<evidence type="ECO:0000256" key="1">
    <source>
        <dbReference type="SAM" id="MobiDB-lite"/>
    </source>
</evidence>
<evidence type="ECO:0000313" key="3">
    <source>
        <dbReference type="Proteomes" id="UP000542353"/>
    </source>
</evidence>
<gene>
    <name evidence="2" type="ORF">HNR60_001599</name>
</gene>
<name>A0A7W8DYH4_9BRAD</name>
<dbReference type="EMBL" id="JACHIH010000007">
    <property type="protein sequence ID" value="MBB5046850.1"/>
    <property type="molecule type" value="Genomic_DNA"/>
</dbReference>
<reference evidence="2 3" key="1">
    <citation type="submission" date="2020-08" db="EMBL/GenBank/DDBJ databases">
        <title>Genomic Encyclopedia of Type Strains, Phase IV (KMG-IV): sequencing the most valuable type-strain genomes for metagenomic binning, comparative biology and taxonomic classification.</title>
        <authorList>
            <person name="Goeker M."/>
        </authorList>
    </citation>
    <scope>NUCLEOTIDE SEQUENCE [LARGE SCALE GENOMIC DNA]</scope>
    <source>
        <strain evidence="2 3">DSM 12706</strain>
    </source>
</reference>
<comment type="caution">
    <text evidence="2">The sequence shown here is derived from an EMBL/GenBank/DDBJ whole genome shotgun (WGS) entry which is preliminary data.</text>
</comment>
<accession>A0A7W8DYH4</accession>
<keyword evidence="3" id="KW-1185">Reference proteome</keyword>
<organism evidence="2 3">
    <name type="scientific">Rhodopseudomonas rhenobacensis</name>
    <dbReference type="NCBI Taxonomy" id="87461"/>
    <lineage>
        <taxon>Bacteria</taxon>
        <taxon>Pseudomonadati</taxon>
        <taxon>Pseudomonadota</taxon>
        <taxon>Alphaproteobacteria</taxon>
        <taxon>Hyphomicrobiales</taxon>
        <taxon>Nitrobacteraceae</taxon>
        <taxon>Rhodopseudomonas</taxon>
    </lineage>
</organism>
<dbReference type="RefSeq" id="WP_184256139.1">
    <property type="nucleotide sequence ID" value="NZ_JACHIH010000007.1"/>
</dbReference>
<evidence type="ECO:0000313" key="2">
    <source>
        <dbReference type="EMBL" id="MBB5046850.1"/>
    </source>
</evidence>
<dbReference type="AlphaFoldDB" id="A0A7W8DYH4"/>
<feature type="region of interest" description="Disordered" evidence="1">
    <location>
        <begin position="1"/>
        <end position="29"/>
    </location>
</feature>
<protein>
    <submittedName>
        <fullName evidence="2">Uncharacterized protein</fullName>
    </submittedName>
</protein>